<feature type="compositionally biased region" description="Polar residues" evidence="1">
    <location>
        <begin position="66"/>
        <end position="81"/>
    </location>
</feature>
<dbReference type="AlphaFoldDB" id="K0SLJ6"/>
<feature type="region of interest" description="Disordered" evidence="1">
    <location>
        <begin position="28"/>
        <end position="228"/>
    </location>
</feature>
<dbReference type="OrthoDB" id="416437at2759"/>
<feature type="chain" id="PRO_5003837286" evidence="2">
    <location>
        <begin position="29"/>
        <end position="465"/>
    </location>
</feature>
<reference evidence="3 4" key="1">
    <citation type="journal article" date="2012" name="Genome Biol.">
        <title>Genome and low-iron response of an oceanic diatom adapted to chronic iron limitation.</title>
        <authorList>
            <person name="Lommer M."/>
            <person name="Specht M."/>
            <person name="Roy A.S."/>
            <person name="Kraemer L."/>
            <person name="Andreson R."/>
            <person name="Gutowska M.A."/>
            <person name="Wolf J."/>
            <person name="Bergner S.V."/>
            <person name="Schilhabel M.B."/>
            <person name="Klostermeier U.C."/>
            <person name="Beiko R.G."/>
            <person name="Rosenstiel P."/>
            <person name="Hippler M."/>
            <person name="Laroche J."/>
        </authorList>
    </citation>
    <scope>NUCLEOTIDE SEQUENCE [LARGE SCALE GENOMIC DNA]</scope>
    <source>
        <strain evidence="3 4">CCMP1005</strain>
    </source>
</reference>
<dbReference type="EMBL" id="AGNL01019449">
    <property type="protein sequence ID" value="EJK61821.1"/>
    <property type="molecule type" value="Genomic_DNA"/>
</dbReference>
<gene>
    <name evidence="3" type="ORF">THAOC_17620</name>
</gene>
<name>K0SLJ6_THAOC</name>
<feature type="compositionally biased region" description="Acidic residues" evidence="1">
    <location>
        <begin position="139"/>
        <end position="151"/>
    </location>
</feature>
<evidence type="ECO:0000256" key="1">
    <source>
        <dbReference type="SAM" id="MobiDB-lite"/>
    </source>
</evidence>
<accession>K0SLJ6</accession>
<evidence type="ECO:0000313" key="4">
    <source>
        <dbReference type="Proteomes" id="UP000266841"/>
    </source>
</evidence>
<organism evidence="3 4">
    <name type="scientific">Thalassiosira oceanica</name>
    <name type="common">Marine diatom</name>
    <dbReference type="NCBI Taxonomy" id="159749"/>
    <lineage>
        <taxon>Eukaryota</taxon>
        <taxon>Sar</taxon>
        <taxon>Stramenopiles</taxon>
        <taxon>Ochrophyta</taxon>
        <taxon>Bacillariophyta</taxon>
        <taxon>Coscinodiscophyceae</taxon>
        <taxon>Thalassiosirophycidae</taxon>
        <taxon>Thalassiosirales</taxon>
        <taxon>Thalassiosiraceae</taxon>
        <taxon>Thalassiosira</taxon>
    </lineage>
</organism>
<proteinExistence type="predicted"/>
<feature type="signal peptide" evidence="2">
    <location>
        <begin position="1"/>
        <end position="28"/>
    </location>
</feature>
<comment type="caution">
    <text evidence="3">The sequence shown here is derived from an EMBL/GenBank/DDBJ whole genome shotgun (WGS) entry which is preliminary data.</text>
</comment>
<sequence>MAYLLGPLDMVLLFTLVRIVGLSGRAFGADPSDGGAEGAEADAPRAATASSDVSYGVDGNPVMASSLLSSTHEATEQSSPAGASFGRRDPDPASPSSSFSQYEASEQASRDDEEMATMTLPTTRPFDPASSSSSFSQYEDSEQASRDDEEMATMILPTRPFAVPNPYATHSHKQPNPIRAERRPTPKPTRPTLEQIRRSESNSLAALHRRQTLATPEPTRPTPVQRRRMEANRVAALHRRRTLATPEPTRPTPVQRLHKVQGMSIGPGETFEKAVVHFAEGRMANIPGLMLTAFTRVKNAGDLAIGTDSNSLAVETITKIGTTKAYQKKKEYRQRLGVQSQQSMQRTVDRITALDNENTQDGEGFRGVEPELLKEMFAWGGCRVRMAKEMSGLVALPVGACCGDDIEGGGVREASGGVSLVCTFEDCADLAALADWGWCADGPDLLPAADQSIQKRRRPTMLPEA</sequence>
<keyword evidence="2" id="KW-0732">Signal</keyword>
<feature type="compositionally biased region" description="Low complexity" evidence="1">
    <location>
        <begin position="94"/>
        <end position="107"/>
    </location>
</feature>
<evidence type="ECO:0000313" key="3">
    <source>
        <dbReference type="EMBL" id="EJK61821.1"/>
    </source>
</evidence>
<dbReference type="eggNOG" id="ENOG502SFFM">
    <property type="taxonomic scope" value="Eukaryota"/>
</dbReference>
<keyword evidence="4" id="KW-1185">Reference proteome</keyword>
<dbReference type="Proteomes" id="UP000266841">
    <property type="component" value="Unassembled WGS sequence"/>
</dbReference>
<protein>
    <submittedName>
        <fullName evidence="3">Uncharacterized protein</fullName>
    </submittedName>
</protein>
<evidence type="ECO:0000256" key="2">
    <source>
        <dbReference type="SAM" id="SignalP"/>
    </source>
</evidence>